<dbReference type="SUPFAM" id="SSF53756">
    <property type="entry name" value="UDP-Glycosyltransferase/glycogen phosphorylase"/>
    <property type="match status" value="1"/>
</dbReference>
<evidence type="ECO:0000313" key="3">
    <source>
        <dbReference type="Proteomes" id="UP000482295"/>
    </source>
</evidence>
<evidence type="ECO:0000313" key="2">
    <source>
        <dbReference type="EMBL" id="MUL28800.1"/>
    </source>
</evidence>
<sequence length="399" mass="46467">MKVTMISVMMPAAENIRGTSALPYHLLAGRDRSIEVILYSYNLNRLSKEQIDSVAKELNIKICLLPVPWWYNFFLRFLLPFRILLNYPIGNYISLSSSQLDTIINDYPDAIWIYGEELSRVSCQLKDFRRIHTLPDCESLYYYRMLGKRFAIRNRIRFWRSAFMYPKYLNMEKQFDTSSNIHYHLVGKEDVNFLEEICPGIQAHFLRHPHYQVAKPAKVISFNSPKIKVLFAGQYNLYMQQDADMLIDCLIKSKDLSELKEHYVYTFLGKGWDNHVERLNKAGYETHHIKFAPDYIEEICKHDIQVTPICIGTGTKGKVLDAIANGLLVIGSWYALENIAVEHNVSCIQYEEIKDVVNILKKIHLNPSKYEAIAECGRENILQKHNGETTSKELFCLFK</sequence>
<dbReference type="InterPro" id="IPR055259">
    <property type="entry name" value="YkvP/CgeB_Glyco_trans-like"/>
</dbReference>
<keyword evidence="3" id="KW-1185">Reference proteome</keyword>
<protein>
    <submittedName>
        <fullName evidence="2">Glycosyltransferase family 1 protein</fullName>
    </submittedName>
</protein>
<evidence type="ECO:0000259" key="1">
    <source>
        <dbReference type="Pfam" id="PF13524"/>
    </source>
</evidence>
<dbReference type="RefSeq" id="WP_155716635.1">
    <property type="nucleotide sequence ID" value="NZ_VVIQ01000015.1"/>
</dbReference>
<dbReference type="Pfam" id="PF13524">
    <property type="entry name" value="Glyco_trans_1_2"/>
    <property type="match status" value="1"/>
</dbReference>
<dbReference type="GO" id="GO:0016740">
    <property type="term" value="F:transferase activity"/>
    <property type="evidence" value="ECO:0007669"/>
    <property type="project" value="UniProtKB-KW"/>
</dbReference>
<proteinExistence type="predicted"/>
<name>A0A7C9MEH0_9BACT</name>
<dbReference type="Proteomes" id="UP000482295">
    <property type="component" value="Unassembled WGS sequence"/>
</dbReference>
<gene>
    <name evidence="2" type="ORF">F0475_10940</name>
</gene>
<feature type="domain" description="Spore protein YkvP/CgeB glycosyl transferase-like" evidence="1">
    <location>
        <begin position="259"/>
        <end position="391"/>
    </location>
</feature>
<dbReference type="EMBL" id="VVIQ01000015">
    <property type="protein sequence ID" value="MUL28800.1"/>
    <property type="molecule type" value="Genomic_DNA"/>
</dbReference>
<keyword evidence="2" id="KW-0808">Transferase</keyword>
<comment type="caution">
    <text evidence="2">The sequence shown here is derived from an EMBL/GenBank/DDBJ whole genome shotgun (WGS) entry which is preliminary data.</text>
</comment>
<accession>A0A7C9MEH0</accession>
<dbReference type="Gene3D" id="3.40.50.2000">
    <property type="entry name" value="Glycogen Phosphorylase B"/>
    <property type="match status" value="1"/>
</dbReference>
<dbReference type="AlphaFoldDB" id="A0A7C9MEH0"/>
<reference evidence="2 3" key="1">
    <citation type="submission" date="2019-09" db="EMBL/GenBank/DDBJ databases">
        <title>Prevotella A2879 sp. nov., isolated from an abscess of a patient.</title>
        <authorList>
            <person name="Buhl M."/>
            <person name="Oberhettinger P."/>
        </authorList>
    </citation>
    <scope>NUCLEOTIDE SEQUENCE [LARGE SCALE GENOMIC DNA]</scope>
    <source>
        <strain evidence="2 3">A2879</strain>
    </source>
</reference>
<organism evidence="2 3">
    <name type="scientific">Prevotella vespertina</name>
    <dbReference type="NCBI Taxonomy" id="2608404"/>
    <lineage>
        <taxon>Bacteria</taxon>
        <taxon>Pseudomonadati</taxon>
        <taxon>Bacteroidota</taxon>
        <taxon>Bacteroidia</taxon>
        <taxon>Bacteroidales</taxon>
        <taxon>Prevotellaceae</taxon>
        <taxon>Prevotella</taxon>
    </lineage>
</organism>